<keyword evidence="4" id="KW-0238">DNA-binding</keyword>
<dbReference type="OrthoDB" id="659223at2"/>
<dbReference type="Gene3D" id="3.40.50.2300">
    <property type="match status" value="1"/>
</dbReference>
<evidence type="ECO:0000313" key="6">
    <source>
        <dbReference type="Proteomes" id="UP000239997"/>
    </source>
</evidence>
<keyword evidence="6" id="KW-1185">Reference proteome</keyword>
<evidence type="ECO:0000313" key="5">
    <source>
        <dbReference type="Proteomes" id="UP000028531"/>
    </source>
</evidence>
<gene>
    <name evidence="3" type="ORF">IL45_04870</name>
    <name evidence="4" type="ORF">LY02_01151</name>
</gene>
<feature type="modified residue" description="4-aspartylphosphate" evidence="1">
    <location>
        <position position="59"/>
    </location>
</feature>
<reference evidence="4 6" key="2">
    <citation type="submission" date="2018-03" db="EMBL/GenBank/DDBJ databases">
        <title>Genomic Encyclopedia of Archaeal and Bacterial Type Strains, Phase II (KMG-II): from individual species to whole genera.</title>
        <authorList>
            <person name="Goeker M."/>
        </authorList>
    </citation>
    <scope>NUCLEOTIDE SEQUENCE [LARGE SCALE GENOMIC DNA]</scope>
    <source>
        <strain evidence="4 6">DSM 22727</strain>
    </source>
</reference>
<dbReference type="GO" id="GO:0003677">
    <property type="term" value="F:DNA binding"/>
    <property type="evidence" value="ECO:0007669"/>
    <property type="project" value="UniProtKB-KW"/>
</dbReference>
<dbReference type="RefSeq" id="WP_036580979.1">
    <property type="nucleotide sequence ID" value="NZ_JPJI01000026.1"/>
</dbReference>
<keyword evidence="1" id="KW-0597">Phosphoprotein</keyword>
<dbReference type="Proteomes" id="UP000239997">
    <property type="component" value="Unassembled WGS sequence"/>
</dbReference>
<dbReference type="EMBL" id="PVNA01000002">
    <property type="protein sequence ID" value="PRX14122.1"/>
    <property type="molecule type" value="Genomic_DNA"/>
</dbReference>
<comment type="caution">
    <text evidence="3">The sequence shown here is derived from an EMBL/GenBank/DDBJ whole genome shotgun (WGS) entry which is preliminary data.</text>
</comment>
<feature type="domain" description="Response regulatory" evidence="2">
    <location>
        <begin position="4"/>
        <end position="132"/>
    </location>
</feature>
<reference evidence="3 5" key="1">
    <citation type="submission" date="2014-07" db="EMBL/GenBank/DDBJ databases">
        <title>Draft genome sequence of Nonlabens ulvanivorans, an ulvan degrading bacterium.</title>
        <authorList>
            <person name="Kopel M."/>
            <person name="Helbert W."/>
            <person name="Henrissat B."/>
            <person name="Doniger T."/>
            <person name="Banin E."/>
        </authorList>
    </citation>
    <scope>NUCLEOTIDE SEQUENCE [LARGE SCALE GENOMIC DNA]</scope>
    <source>
        <strain evidence="3 5">PLR</strain>
    </source>
</reference>
<accession>A0A084JX61</accession>
<dbReference type="AlphaFoldDB" id="A0A084JX61"/>
<evidence type="ECO:0000313" key="3">
    <source>
        <dbReference type="EMBL" id="KEZ93545.1"/>
    </source>
</evidence>
<dbReference type="EMBL" id="JPJI01000026">
    <property type="protein sequence ID" value="KEZ93545.1"/>
    <property type="molecule type" value="Genomic_DNA"/>
</dbReference>
<dbReference type="InterPro" id="IPR001789">
    <property type="entry name" value="Sig_transdc_resp-reg_receiver"/>
</dbReference>
<dbReference type="SUPFAM" id="SSF52172">
    <property type="entry name" value="CheY-like"/>
    <property type="match status" value="1"/>
</dbReference>
<organism evidence="3 5">
    <name type="scientific">Nonlabens ulvanivorans</name>
    <name type="common">Persicivirga ulvanivorans</name>
    <dbReference type="NCBI Taxonomy" id="906888"/>
    <lineage>
        <taxon>Bacteria</taxon>
        <taxon>Pseudomonadati</taxon>
        <taxon>Bacteroidota</taxon>
        <taxon>Flavobacteriia</taxon>
        <taxon>Flavobacteriales</taxon>
        <taxon>Flavobacteriaceae</taxon>
        <taxon>Nonlabens</taxon>
    </lineage>
</organism>
<protein>
    <submittedName>
        <fullName evidence="4">DNA-binding NarL/FixJ family response regulator</fullName>
    </submittedName>
    <submittedName>
        <fullName evidence="3">Transcriptional regulator</fullName>
    </submittedName>
</protein>
<dbReference type="Proteomes" id="UP000028531">
    <property type="component" value="Unassembled WGS sequence"/>
</dbReference>
<evidence type="ECO:0000256" key="1">
    <source>
        <dbReference type="PROSITE-ProRule" id="PRU00169"/>
    </source>
</evidence>
<name>A0A084JX61_NONUL</name>
<evidence type="ECO:0000259" key="2">
    <source>
        <dbReference type="PROSITE" id="PS50110"/>
    </source>
</evidence>
<evidence type="ECO:0000313" key="4">
    <source>
        <dbReference type="EMBL" id="PRX14122.1"/>
    </source>
</evidence>
<proteinExistence type="predicted"/>
<dbReference type="GO" id="GO:0000160">
    <property type="term" value="P:phosphorelay signal transduction system"/>
    <property type="evidence" value="ECO:0007669"/>
    <property type="project" value="InterPro"/>
</dbReference>
<dbReference type="InterPro" id="IPR011006">
    <property type="entry name" value="CheY-like_superfamily"/>
</dbReference>
<sequence length="221" mass="24986">MFKKVLISDDYSSINQGVLAVLDQVGITKVKQVQYCDDAYLEIKSAIKKGEPYDLFITDLNFKTDHRKQKYSSGEELTAQLRKEYPDFPIIVYSVEDRLQKVRYLINSIKVNAFVCKGRDGLKDLSNAILAVDQKNKFLSAHVEQALNPRNHLEINDYDIELLSLLASGQSKEAISKQFKDHGISPSSLSSIEKKQAKLQLQFRANNAIHLIGIVKDLGLI</sequence>
<dbReference type="PROSITE" id="PS50110">
    <property type="entry name" value="RESPONSE_REGULATORY"/>
    <property type="match status" value="1"/>
</dbReference>